<feature type="compositionally biased region" description="Low complexity" evidence="2">
    <location>
        <begin position="192"/>
        <end position="204"/>
    </location>
</feature>
<keyword evidence="1" id="KW-0175">Coiled coil</keyword>
<protein>
    <submittedName>
        <fullName evidence="4">PadR family transcriptional regulator</fullName>
    </submittedName>
</protein>
<dbReference type="Gene3D" id="1.10.10.10">
    <property type="entry name" value="Winged helix-like DNA-binding domain superfamily/Winged helix DNA-binding domain"/>
    <property type="match status" value="1"/>
</dbReference>
<feature type="compositionally biased region" description="Basic and acidic residues" evidence="2">
    <location>
        <begin position="149"/>
        <end position="191"/>
    </location>
</feature>
<name>A0A0T6LMM6_WENVI</name>
<feature type="coiled-coil region" evidence="1">
    <location>
        <begin position="74"/>
        <end position="127"/>
    </location>
</feature>
<evidence type="ECO:0000256" key="1">
    <source>
        <dbReference type="SAM" id="Coils"/>
    </source>
</evidence>
<dbReference type="SUPFAM" id="SSF46785">
    <property type="entry name" value="Winged helix' DNA-binding domain"/>
    <property type="match status" value="1"/>
</dbReference>
<dbReference type="InterPro" id="IPR036390">
    <property type="entry name" value="WH_DNA-bd_sf"/>
</dbReference>
<dbReference type="OrthoDB" id="9814826at2"/>
<feature type="compositionally biased region" description="Basic and acidic residues" evidence="2">
    <location>
        <begin position="128"/>
        <end position="141"/>
    </location>
</feature>
<evidence type="ECO:0000313" key="5">
    <source>
        <dbReference type="Proteomes" id="UP000050867"/>
    </source>
</evidence>
<dbReference type="RefSeq" id="WP_018384342.1">
    <property type="nucleotide sequence ID" value="NZ_LLZU01000038.1"/>
</dbReference>
<accession>A0A0T6LMM6</accession>
<dbReference type="eggNOG" id="COG1695">
    <property type="taxonomic scope" value="Bacteria"/>
</dbReference>
<gene>
    <name evidence="4" type="ORF">AQ490_10515</name>
</gene>
<dbReference type="InterPro" id="IPR036388">
    <property type="entry name" value="WH-like_DNA-bd_sf"/>
</dbReference>
<evidence type="ECO:0000259" key="3">
    <source>
        <dbReference type="Pfam" id="PF03551"/>
    </source>
</evidence>
<reference evidence="4 5" key="1">
    <citation type="submission" date="2015-10" db="EMBL/GenBank/DDBJ databases">
        <title>Draft genome sequence of pyrrolomycin-producing Streptomyces vitaminophilus.</title>
        <authorList>
            <person name="Graham D.E."/>
            <person name="Mahan K.M."/>
            <person name="Klingeman D.M."/>
            <person name="Hettich R.L."/>
            <person name="Parry R.J."/>
        </authorList>
    </citation>
    <scope>NUCLEOTIDE SEQUENCE [LARGE SCALE GENOMIC DNA]</scope>
    <source>
        <strain evidence="4 5">ATCC 31673</strain>
    </source>
</reference>
<dbReference type="STRING" id="76728.AQ490_10515"/>
<comment type="caution">
    <text evidence="4">The sequence shown here is derived from an EMBL/GenBank/DDBJ whole genome shotgun (WGS) entry which is preliminary data.</text>
</comment>
<dbReference type="InterPro" id="IPR005149">
    <property type="entry name" value="Tscrpt_reg_PadR_N"/>
</dbReference>
<dbReference type="Pfam" id="PF03551">
    <property type="entry name" value="PadR"/>
    <property type="match status" value="1"/>
</dbReference>
<dbReference type="AlphaFoldDB" id="A0A0T6LMM6"/>
<dbReference type="Proteomes" id="UP000050867">
    <property type="component" value="Unassembled WGS sequence"/>
</dbReference>
<keyword evidence="5" id="KW-1185">Reference proteome</keyword>
<sequence>MAPVFGHGRLRLYLLGLLDQAPRHGYEVIRLLEERFHGMYAPSAGTVYPRLAKLEQEGLVSHTTEGGRKVYSLTEAGRDELDRRREELAELEREIHESVRGLAVEIREDVRSSAQELREEVRAAAARAHVEDHRGAEERGGAHWAGPWGDRDAWRAAKQEWQRAKREMKQQARMAKEESRRAEQESKRARQEAAAARDQAQRAQAHARAELLRLRQRFQEQVQEHLGRGDWPSGVLDGVSELTRELAALAGAAAARPSDAGAAPPAGAAAPERAVPDWAVPEWAGVDDTASTDPRRDLERLLDHFRDDVRDAARDRGLTAEQLGEVRRHLSEVAATISLLLDGR</sequence>
<organism evidence="4 5">
    <name type="scientific">Wenjunlia vitaminophila</name>
    <name type="common">Streptomyces vitaminophilus</name>
    <dbReference type="NCBI Taxonomy" id="76728"/>
    <lineage>
        <taxon>Bacteria</taxon>
        <taxon>Bacillati</taxon>
        <taxon>Actinomycetota</taxon>
        <taxon>Actinomycetes</taxon>
        <taxon>Kitasatosporales</taxon>
        <taxon>Streptomycetaceae</taxon>
        <taxon>Wenjunlia</taxon>
    </lineage>
</organism>
<evidence type="ECO:0000256" key="2">
    <source>
        <dbReference type="SAM" id="MobiDB-lite"/>
    </source>
</evidence>
<evidence type="ECO:0000313" key="4">
    <source>
        <dbReference type="EMBL" id="KRV47161.1"/>
    </source>
</evidence>
<dbReference type="PANTHER" id="PTHR43252:SF7">
    <property type="entry name" value="TRANSCRIPTIONAL REGULATOR YQJI"/>
    <property type="match status" value="1"/>
</dbReference>
<feature type="domain" description="Transcription regulator PadR N-terminal" evidence="3">
    <location>
        <begin position="14"/>
        <end position="82"/>
    </location>
</feature>
<dbReference type="EMBL" id="LLZU01000038">
    <property type="protein sequence ID" value="KRV47161.1"/>
    <property type="molecule type" value="Genomic_DNA"/>
</dbReference>
<proteinExistence type="predicted"/>
<feature type="region of interest" description="Disordered" evidence="2">
    <location>
        <begin position="128"/>
        <end position="204"/>
    </location>
</feature>
<dbReference type="PANTHER" id="PTHR43252">
    <property type="entry name" value="TRANSCRIPTIONAL REGULATOR YQJI"/>
    <property type="match status" value="1"/>
</dbReference>